<dbReference type="OrthoDB" id="4311033at2"/>
<name>A0A239N4U8_9ACTN</name>
<dbReference type="PANTHER" id="PTHR13812:SF19">
    <property type="entry name" value="KETIMINE REDUCTASE MU-CRYSTALLIN"/>
    <property type="match status" value="1"/>
</dbReference>
<gene>
    <name evidence="1" type="ORF">SAMN05421812_107265</name>
</gene>
<dbReference type="PIRSF" id="PIRSF001439">
    <property type="entry name" value="CryM"/>
    <property type="match status" value="1"/>
</dbReference>
<dbReference type="RefSeq" id="WP_089250880.1">
    <property type="nucleotide sequence ID" value="NZ_FZPH01000007.1"/>
</dbReference>
<protein>
    <submittedName>
        <fullName evidence="1">Ornithine cyclodeaminase</fullName>
    </submittedName>
</protein>
<dbReference type="AlphaFoldDB" id="A0A239N4U8"/>
<dbReference type="Gene3D" id="3.40.50.720">
    <property type="entry name" value="NAD(P)-binding Rossmann-like Domain"/>
    <property type="match status" value="1"/>
</dbReference>
<proteinExistence type="predicted"/>
<evidence type="ECO:0000313" key="2">
    <source>
        <dbReference type="Proteomes" id="UP000198362"/>
    </source>
</evidence>
<sequence length="294" mass="30279">MTAPLVLDASAVRAACGPLAAVDALAAALVAGLDPGADLPRHRVPLRGGEFLLMPSERAQAYAGIKVATVAPGNPARGLPRVQASYLLFDAETLGLRAVLDGTALTTLRTPAVSVAAVRSRLLAPLRVAVFGAGPQAYGHVETLAAVVPLASVTHLVRAGDGVRIGTARADEVLRAADVVVCATSARTPLFDADLIQDGAVVIAVGSHEPDAREVPAALCARATVVVEDVATALREAGDVCLAVRDGALRTDDLVPMRDVVTGRVQPPQDRPLLFKSVGMAWEDLVVAEAVVRA</sequence>
<dbReference type="InterPro" id="IPR003462">
    <property type="entry name" value="ODC_Mu_crystall"/>
</dbReference>
<dbReference type="Proteomes" id="UP000198362">
    <property type="component" value="Unassembled WGS sequence"/>
</dbReference>
<organism evidence="1 2">
    <name type="scientific">Asanoa hainanensis</name>
    <dbReference type="NCBI Taxonomy" id="560556"/>
    <lineage>
        <taxon>Bacteria</taxon>
        <taxon>Bacillati</taxon>
        <taxon>Actinomycetota</taxon>
        <taxon>Actinomycetes</taxon>
        <taxon>Micromonosporales</taxon>
        <taxon>Micromonosporaceae</taxon>
        <taxon>Asanoa</taxon>
    </lineage>
</organism>
<dbReference type="GO" id="GO:0005737">
    <property type="term" value="C:cytoplasm"/>
    <property type="evidence" value="ECO:0007669"/>
    <property type="project" value="TreeGrafter"/>
</dbReference>
<dbReference type="Gene3D" id="3.30.1780.10">
    <property type="entry name" value="ornithine cyclodeaminase, domain 1"/>
    <property type="match status" value="1"/>
</dbReference>
<dbReference type="Pfam" id="PF02423">
    <property type="entry name" value="OCD_Mu_crystall"/>
    <property type="match status" value="1"/>
</dbReference>
<dbReference type="EMBL" id="FZPH01000007">
    <property type="protein sequence ID" value="SNT49956.1"/>
    <property type="molecule type" value="Genomic_DNA"/>
</dbReference>
<dbReference type="PANTHER" id="PTHR13812">
    <property type="entry name" value="KETIMINE REDUCTASE MU-CRYSTALLIN"/>
    <property type="match status" value="1"/>
</dbReference>
<reference evidence="1 2" key="1">
    <citation type="submission" date="2017-06" db="EMBL/GenBank/DDBJ databases">
        <authorList>
            <person name="Kim H.J."/>
            <person name="Triplett B.A."/>
        </authorList>
    </citation>
    <scope>NUCLEOTIDE SEQUENCE [LARGE SCALE GENOMIC DNA]</scope>
    <source>
        <strain evidence="1 2">CGMCC 4.5593</strain>
    </source>
</reference>
<dbReference type="InterPro" id="IPR036291">
    <property type="entry name" value="NAD(P)-bd_dom_sf"/>
</dbReference>
<evidence type="ECO:0000313" key="1">
    <source>
        <dbReference type="EMBL" id="SNT49956.1"/>
    </source>
</evidence>
<dbReference type="InterPro" id="IPR023401">
    <property type="entry name" value="ODC_N"/>
</dbReference>
<keyword evidence="2" id="KW-1185">Reference proteome</keyword>
<accession>A0A239N4U8</accession>
<dbReference type="SUPFAM" id="SSF51735">
    <property type="entry name" value="NAD(P)-binding Rossmann-fold domains"/>
    <property type="match status" value="1"/>
</dbReference>